<evidence type="ECO:0000313" key="20">
    <source>
        <dbReference type="EMBL" id="MDE4907892.1"/>
    </source>
</evidence>
<keyword evidence="10 19" id="KW-0808">Transferase</keyword>
<comment type="subcellular location">
    <subcellularLocation>
        <location evidence="2 19">Cell membrane</location>
        <topology evidence="2 19">Single-pass membrane protein</topology>
    </subcellularLocation>
</comment>
<dbReference type="NCBIfam" id="TIGR04166">
    <property type="entry name" value="methano_MtrB"/>
    <property type="match status" value="1"/>
</dbReference>
<keyword evidence="9 19" id="KW-0489">Methyltransferase</keyword>
<evidence type="ECO:0000256" key="19">
    <source>
        <dbReference type="HAMAP-Rule" id="MF_01094"/>
    </source>
</evidence>
<dbReference type="GO" id="GO:0030269">
    <property type="term" value="F:tetrahydromethanopterin S-methyltransferase activity"/>
    <property type="evidence" value="ECO:0007669"/>
    <property type="project" value="UniProtKB-UniRule"/>
</dbReference>
<dbReference type="InterPro" id="IPR008690">
    <property type="entry name" value="MtrB_MeTrfase"/>
</dbReference>
<evidence type="ECO:0000256" key="14">
    <source>
        <dbReference type="ARBA" id="ARBA00022994"/>
    </source>
</evidence>
<evidence type="ECO:0000256" key="3">
    <source>
        <dbReference type="ARBA" id="ARBA00004839"/>
    </source>
</evidence>
<sequence length="94" mass="9880">MGYIQVLPEYGLVADPMVGLVTTAGASFGPVLERVETLDKVADDIVNMLSGEGEFLKSFPGRGQALLYAGGVTAMWYGLAVGFFIAGIIAFGFL</sequence>
<keyword evidence="7 19" id="KW-1003">Cell membrane</keyword>
<evidence type="ECO:0000256" key="7">
    <source>
        <dbReference type="ARBA" id="ARBA00022475"/>
    </source>
</evidence>
<evidence type="ECO:0000256" key="1">
    <source>
        <dbReference type="ARBA" id="ARBA00002533"/>
    </source>
</evidence>
<reference evidence="20" key="1">
    <citation type="submission" date="2022-01" db="EMBL/GenBank/DDBJ databases">
        <title>Draft genome of Methanogenium marinum DSM 15558.</title>
        <authorList>
            <person name="Chen S.-C."/>
            <person name="You Y.-T."/>
        </authorList>
    </citation>
    <scope>NUCLEOTIDE SEQUENCE</scope>
    <source>
        <strain evidence="20">DSM 15558</strain>
    </source>
</reference>
<keyword evidence="15 19" id="KW-0472">Membrane</keyword>
<evidence type="ECO:0000256" key="8">
    <source>
        <dbReference type="ARBA" id="ARBA00022563"/>
    </source>
</evidence>
<evidence type="ECO:0000256" key="5">
    <source>
        <dbReference type="ARBA" id="ARBA00011616"/>
    </source>
</evidence>
<evidence type="ECO:0000256" key="18">
    <source>
        <dbReference type="ARBA" id="ARBA00044970"/>
    </source>
</evidence>
<evidence type="ECO:0000256" key="10">
    <source>
        <dbReference type="ARBA" id="ARBA00022679"/>
    </source>
</evidence>
<keyword evidence="11 19" id="KW-0812">Transmembrane</keyword>
<evidence type="ECO:0000256" key="11">
    <source>
        <dbReference type="ARBA" id="ARBA00022692"/>
    </source>
</evidence>
<dbReference type="GO" id="GO:0005886">
    <property type="term" value="C:plasma membrane"/>
    <property type="evidence" value="ECO:0007669"/>
    <property type="project" value="UniProtKB-SubCell"/>
</dbReference>
<comment type="subunit">
    <text evidence="5 19">The complex is composed of 8 subunits; MtrA, MtrB, MtrC, MtrD, MtrE, MtrF, MtrG and MtrH.</text>
</comment>
<proteinExistence type="inferred from homology"/>
<comment type="pathway">
    <text evidence="3 19">One-carbon metabolism; methanogenesis from CO(2); methyl-coenzyme M from 5,10-methylene-5,6,7,8-tetrahydromethanopterin: step 2/2.</text>
</comment>
<dbReference type="GO" id="GO:0019386">
    <property type="term" value="P:methanogenesis, from carbon dioxide"/>
    <property type="evidence" value="ECO:0007669"/>
    <property type="project" value="UniProtKB-UniRule"/>
</dbReference>
<comment type="catalytic activity">
    <reaction evidence="17 19">
        <text>5-methyl-5,6,7,8-tetrahydromethanopterin + coenzyme M + 2 Na(+)(in) = 5,6,7,8-tetrahydromethanopterin + methyl-coenzyme M + 2 Na(+)(out)</text>
        <dbReference type="Rhea" id="RHEA:53492"/>
        <dbReference type="ChEBI" id="CHEBI:29101"/>
        <dbReference type="ChEBI" id="CHEBI:58103"/>
        <dbReference type="ChEBI" id="CHEBI:58116"/>
        <dbReference type="ChEBI" id="CHEBI:58286"/>
        <dbReference type="ChEBI" id="CHEBI:58319"/>
        <dbReference type="EC" id="7.2.1.4"/>
    </reaction>
</comment>
<dbReference type="AlphaFoldDB" id="A0A9Q4KSE7"/>
<dbReference type="RefSeq" id="WP_274924535.1">
    <property type="nucleotide sequence ID" value="NZ_JAKELO010000002.1"/>
</dbReference>
<keyword evidence="21" id="KW-1185">Reference proteome</keyword>
<evidence type="ECO:0000256" key="16">
    <source>
        <dbReference type="ARBA" id="ARBA00029818"/>
    </source>
</evidence>
<evidence type="ECO:0000256" key="4">
    <source>
        <dbReference type="ARBA" id="ARBA00010027"/>
    </source>
</evidence>
<keyword evidence="8 19" id="KW-0554">One-carbon metabolism</keyword>
<evidence type="ECO:0000256" key="9">
    <source>
        <dbReference type="ARBA" id="ARBA00022603"/>
    </source>
</evidence>
<organism evidence="20 21">
    <name type="scientific">Methanogenium marinum</name>
    <dbReference type="NCBI Taxonomy" id="348610"/>
    <lineage>
        <taxon>Archaea</taxon>
        <taxon>Methanobacteriati</taxon>
        <taxon>Methanobacteriota</taxon>
        <taxon>Stenosarchaea group</taxon>
        <taxon>Methanomicrobia</taxon>
        <taxon>Methanomicrobiales</taxon>
        <taxon>Methanomicrobiaceae</taxon>
        <taxon>Methanogenium</taxon>
    </lineage>
</organism>
<evidence type="ECO:0000256" key="2">
    <source>
        <dbReference type="ARBA" id="ARBA00004162"/>
    </source>
</evidence>
<comment type="caution">
    <text evidence="20">The sequence shown here is derived from an EMBL/GenBank/DDBJ whole genome shotgun (WGS) entry which is preliminary data.</text>
</comment>
<comment type="similarity">
    <text evidence="4 19">Belongs to the MtrB family.</text>
</comment>
<dbReference type="EC" id="7.2.1.4" evidence="18 19"/>
<evidence type="ECO:0000256" key="12">
    <source>
        <dbReference type="ARBA" id="ARBA00022967"/>
    </source>
</evidence>
<dbReference type="GO" id="GO:0006730">
    <property type="term" value="P:one-carbon metabolic process"/>
    <property type="evidence" value="ECO:0007669"/>
    <property type="project" value="UniProtKB-UniRule"/>
</dbReference>
<feature type="transmembrane region" description="Helical" evidence="19">
    <location>
        <begin position="65"/>
        <end position="93"/>
    </location>
</feature>
<comment type="function">
    <text evidence="1 19">Part of a complex that catalyzes the formation of methyl-coenzyme M and tetrahydromethanopterin from coenzyme M and methyl-tetrahydromethanopterin. This is an energy-conserving, sodium-ion translocating step.</text>
</comment>
<gene>
    <name evidence="19 20" type="primary">mtrB</name>
    <name evidence="20" type="ORF">L0665_04625</name>
</gene>
<accession>A0A9Q4KSE7</accession>
<evidence type="ECO:0000256" key="13">
    <source>
        <dbReference type="ARBA" id="ARBA00022989"/>
    </source>
</evidence>
<dbReference type="Pfam" id="PF05440">
    <property type="entry name" value="MtrB"/>
    <property type="match status" value="1"/>
</dbReference>
<keyword evidence="13 19" id="KW-1133">Transmembrane helix</keyword>
<evidence type="ECO:0000256" key="6">
    <source>
        <dbReference type="ARBA" id="ARBA00015127"/>
    </source>
</evidence>
<keyword evidence="14 19" id="KW-0484">Methanogenesis</keyword>
<protein>
    <recommendedName>
        <fullName evidence="6 19">Tetrahydromethanopterin S-methyltransferase subunit B</fullName>
        <ecNumber evidence="18 19">7.2.1.4</ecNumber>
    </recommendedName>
    <alternativeName>
        <fullName evidence="16 19">N5-methyltetrahydromethanopterin--coenzyme M methyltransferase subunit B</fullName>
    </alternativeName>
</protein>
<evidence type="ECO:0000313" key="21">
    <source>
        <dbReference type="Proteomes" id="UP001143747"/>
    </source>
</evidence>
<dbReference type="PIRSF" id="PIRSF005518">
    <property type="entry name" value="MtrB"/>
    <property type="match status" value="1"/>
</dbReference>
<dbReference type="Proteomes" id="UP001143747">
    <property type="component" value="Unassembled WGS sequence"/>
</dbReference>
<dbReference type="EMBL" id="JAKELO010000002">
    <property type="protein sequence ID" value="MDE4907892.1"/>
    <property type="molecule type" value="Genomic_DNA"/>
</dbReference>
<dbReference type="HAMAP" id="MF_01094">
    <property type="entry name" value="MtrB"/>
    <property type="match status" value="1"/>
</dbReference>
<name>A0A9Q4KSE7_9EURY</name>
<evidence type="ECO:0000256" key="17">
    <source>
        <dbReference type="ARBA" id="ARBA00044880"/>
    </source>
</evidence>
<dbReference type="GO" id="GO:0032259">
    <property type="term" value="P:methylation"/>
    <property type="evidence" value="ECO:0007669"/>
    <property type="project" value="UniProtKB-KW"/>
</dbReference>
<keyword evidence="12 19" id="KW-1278">Translocase</keyword>
<evidence type="ECO:0000256" key="15">
    <source>
        <dbReference type="ARBA" id="ARBA00023136"/>
    </source>
</evidence>